<accession>A0A4D9CX80</accession>
<evidence type="ECO:0000313" key="2">
    <source>
        <dbReference type="Proteomes" id="UP000355283"/>
    </source>
</evidence>
<reference evidence="1 2" key="1">
    <citation type="submission" date="2019-01" db="EMBL/GenBank/DDBJ databases">
        <title>Nuclear Genome Assembly of the Microalgal Biofuel strain Nannochloropsis salina CCMP1776.</title>
        <authorList>
            <person name="Hovde B."/>
        </authorList>
    </citation>
    <scope>NUCLEOTIDE SEQUENCE [LARGE SCALE GENOMIC DNA]</scope>
    <source>
        <strain evidence="1 2">CCMP1776</strain>
    </source>
</reference>
<keyword evidence="2" id="KW-1185">Reference proteome</keyword>
<name>A0A4D9CX80_9STRA</name>
<protein>
    <submittedName>
        <fullName evidence="1">Uncharacterized protein</fullName>
    </submittedName>
</protein>
<sequence>MCVLSFAPTLPDDSILSSKLRSSGARDSPLQEVLLSPGSAQEGAEASWILPLEVKNPNENHSPPRGEWKFHLEVRLLYPDLQRTHQQGHAFPHKDLVAADASLCLASQKTLDDTMVATFTGNINGRRGLAYELSGVGQLSPRDVAPGGYTIHGRRGEKKIRHCQPACLSCMNISVVRNTAAIPRKDPAIARLAETEAQSTRVVFSRLDKHSCVDLDLRRHVEPRVFEWLHARFATEECSAQAIRAHMEKDRTNDGGSCHRAQVLSTVQVQRLMGEWFLGKYGGERLGDCQNLAQHHFDDLNSGMEAEERE</sequence>
<comment type="caution">
    <text evidence="1">The sequence shown here is derived from an EMBL/GenBank/DDBJ whole genome shotgun (WGS) entry which is preliminary data.</text>
</comment>
<dbReference type="Proteomes" id="UP000355283">
    <property type="component" value="Unassembled WGS sequence"/>
</dbReference>
<proteinExistence type="predicted"/>
<dbReference type="EMBL" id="SDOX01000070">
    <property type="protein sequence ID" value="TFJ83124.1"/>
    <property type="molecule type" value="Genomic_DNA"/>
</dbReference>
<dbReference type="AlphaFoldDB" id="A0A4D9CX80"/>
<organism evidence="1 2">
    <name type="scientific">Nannochloropsis salina CCMP1776</name>
    <dbReference type="NCBI Taxonomy" id="1027361"/>
    <lineage>
        <taxon>Eukaryota</taxon>
        <taxon>Sar</taxon>
        <taxon>Stramenopiles</taxon>
        <taxon>Ochrophyta</taxon>
        <taxon>Eustigmatophyceae</taxon>
        <taxon>Eustigmatales</taxon>
        <taxon>Monodopsidaceae</taxon>
        <taxon>Microchloropsis</taxon>
        <taxon>Microchloropsis salina</taxon>
    </lineage>
</organism>
<evidence type="ECO:0000313" key="1">
    <source>
        <dbReference type="EMBL" id="TFJ83124.1"/>
    </source>
</evidence>
<gene>
    <name evidence="1" type="ORF">NSK_005593</name>
</gene>